<protein>
    <submittedName>
        <fullName evidence="1">Uncharacterized protein</fullName>
    </submittedName>
</protein>
<dbReference type="AlphaFoldDB" id="A0A7T9I146"/>
<proteinExistence type="predicted"/>
<gene>
    <name evidence="1" type="ORF">IPJ89_00075</name>
</gene>
<sequence length="139" mass="14915">MHLTISQKGQVSLESLLIWAALAGALALFTPAFAHLMQAYALQEQALELKVHAQNLEVIFHELAFQAPGSSASYAWAYAAGYQFSSGSGVLELQLVHAALANPKQFTAHSPLPLEVSINPPFSSLIITRTAEGITIQSQ</sequence>
<dbReference type="Proteomes" id="UP000596004">
    <property type="component" value="Chromosome"/>
</dbReference>
<name>A0A7T9I146_9ARCH</name>
<reference evidence="1" key="1">
    <citation type="submission" date="2020-11" db="EMBL/GenBank/DDBJ databases">
        <title>Connecting structure to function with the recovery of over 1000 high-quality activated sludge metagenome-assembled genomes encoding full-length rRNA genes using long-read sequencing.</title>
        <authorList>
            <person name="Singleton C.M."/>
            <person name="Petriglieri F."/>
            <person name="Kristensen J.M."/>
            <person name="Kirkegaard R.H."/>
            <person name="Michaelsen T.Y."/>
            <person name="Andersen M.H."/>
            <person name="Karst S.M."/>
            <person name="Dueholm M.S."/>
            <person name="Nielsen P.H."/>
            <person name="Albertsen M."/>
        </authorList>
    </citation>
    <scope>NUCLEOTIDE SEQUENCE</scope>
    <source>
        <strain evidence="1">Fred_18-Q3-R57-64_BAT3C.431</strain>
    </source>
</reference>
<dbReference type="EMBL" id="CP064981">
    <property type="protein sequence ID" value="QQR92629.1"/>
    <property type="molecule type" value="Genomic_DNA"/>
</dbReference>
<evidence type="ECO:0000313" key="1">
    <source>
        <dbReference type="EMBL" id="QQR92629.1"/>
    </source>
</evidence>
<organism evidence="1">
    <name type="scientific">Candidatus Iainarchaeum sp</name>
    <dbReference type="NCBI Taxonomy" id="3101447"/>
    <lineage>
        <taxon>Archaea</taxon>
        <taxon>Candidatus Iainarchaeota</taxon>
        <taxon>Candidatus Iainarchaeia</taxon>
        <taxon>Candidatus Iainarchaeales</taxon>
        <taxon>Candidatus Iainarchaeaceae</taxon>
        <taxon>Candidatus Iainarchaeum</taxon>
    </lineage>
</organism>
<accession>A0A7T9I146</accession>